<feature type="compositionally biased region" description="Basic and acidic residues" evidence="1">
    <location>
        <begin position="292"/>
        <end position="304"/>
    </location>
</feature>
<dbReference type="OrthoDB" id="426718at2759"/>
<evidence type="ECO:0000313" key="2">
    <source>
        <dbReference type="EMBL" id="KAB8289886.1"/>
    </source>
</evidence>
<gene>
    <name evidence="2" type="ORF">EYC80_010517</name>
</gene>
<keyword evidence="3" id="KW-1185">Reference proteome</keyword>
<reference evidence="2 3" key="1">
    <citation type="submission" date="2019-06" db="EMBL/GenBank/DDBJ databases">
        <title>Genome Sequence of the Brown Rot Fungal Pathogen Monilinia laxa.</title>
        <authorList>
            <person name="De Miccolis Angelini R.M."/>
            <person name="Landi L."/>
            <person name="Abate D."/>
            <person name="Pollastro S."/>
            <person name="Romanazzi G."/>
            <person name="Faretra F."/>
        </authorList>
    </citation>
    <scope>NUCLEOTIDE SEQUENCE [LARGE SCALE GENOMIC DNA]</scope>
    <source>
        <strain evidence="2 3">Mlax316</strain>
    </source>
</reference>
<dbReference type="Pfam" id="PF11913">
    <property type="entry name" value="DUF3431"/>
    <property type="match status" value="1"/>
</dbReference>
<evidence type="ECO:0000256" key="1">
    <source>
        <dbReference type="SAM" id="MobiDB-lite"/>
    </source>
</evidence>
<name>A0A5N6JN74_MONLA</name>
<comment type="caution">
    <text evidence="2">The sequence shown here is derived from an EMBL/GenBank/DDBJ whole genome shotgun (WGS) entry which is preliminary data.</text>
</comment>
<dbReference type="PANTHER" id="PTHR37490">
    <property type="entry name" value="EXPRESSED PROTEIN"/>
    <property type="match status" value="1"/>
</dbReference>
<protein>
    <submittedName>
        <fullName evidence="2">Uncharacterized protein</fullName>
    </submittedName>
</protein>
<accession>A0A5N6JN74</accession>
<dbReference type="InterPro" id="IPR021838">
    <property type="entry name" value="DUF3431"/>
</dbReference>
<evidence type="ECO:0000313" key="3">
    <source>
        <dbReference type="Proteomes" id="UP000326757"/>
    </source>
</evidence>
<dbReference type="Proteomes" id="UP000326757">
    <property type="component" value="Unassembled WGS sequence"/>
</dbReference>
<proteinExistence type="predicted"/>
<dbReference type="AlphaFoldDB" id="A0A5N6JN74"/>
<sequence length="380" mass="43440">MYLFGTWSIRETPSEGLERQIVRQYGGISGILRGPAPSINLVIAATSKEDFSWVKKLKIPKLKVLPYIADNSSAAYHTKINKGHEAMIYHQYFYDFYDDLPDISILIHAHERSWHIDSLNSQNIVSALNSLDLREAQRRKFLNLRVTWGDGCSTALNTTVGEKSPAGIPEQRNMQDSFRANFDIYDIPEFLASPCCSQIVVVREVIQAVPRAQYNRHIEWLLKTDLKDDISGRVWEHMWHYLFLHKTIDCPIEHLAYCRLYHICFGGKEAYEGWISLNKGRESLERELKKLDKADKKGGKEKGNKNPTNGSAKSLESDSIRKIREETRKSLIEQLGALKEIIRIRKELAVARGLIEANRDAEGDIEAMDADNIVNQKLIA</sequence>
<organism evidence="2 3">
    <name type="scientific">Monilinia laxa</name>
    <name type="common">Brown rot fungus</name>
    <name type="synonym">Sclerotinia laxa</name>
    <dbReference type="NCBI Taxonomy" id="61186"/>
    <lineage>
        <taxon>Eukaryota</taxon>
        <taxon>Fungi</taxon>
        <taxon>Dikarya</taxon>
        <taxon>Ascomycota</taxon>
        <taxon>Pezizomycotina</taxon>
        <taxon>Leotiomycetes</taxon>
        <taxon>Helotiales</taxon>
        <taxon>Sclerotiniaceae</taxon>
        <taxon>Monilinia</taxon>
    </lineage>
</organism>
<feature type="region of interest" description="Disordered" evidence="1">
    <location>
        <begin position="292"/>
        <end position="319"/>
    </location>
</feature>
<dbReference type="PANTHER" id="PTHR37490:SF3">
    <property type="entry name" value="DUF3431 DOMAIN CONTAINING PROTEIN"/>
    <property type="match status" value="1"/>
</dbReference>
<dbReference type="EMBL" id="VIGI01000020">
    <property type="protein sequence ID" value="KAB8289886.1"/>
    <property type="molecule type" value="Genomic_DNA"/>
</dbReference>